<dbReference type="GO" id="GO:0008237">
    <property type="term" value="F:metallopeptidase activity"/>
    <property type="evidence" value="ECO:0007669"/>
    <property type="project" value="UniProtKB-KW"/>
</dbReference>
<dbReference type="InterPro" id="IPR028090">
    <property type="entry name" value="JAB_dom_prok"/>
</dbReference>
<dbReference type="GO" id="GO:0006508">
    <property type="term" value="P:proteolysis"/>
    <property type="evidence" value="ECO:0007669"/>
    <property type="project" value="UniProtKB-KW"/>
</dbReference>
<keyword evidence="2" id="KW-0479">Metal-binding</keyword>
<protein>
    <recommendedName>
        <fullName evidence="6">JAB domain-containing protein</fullName>
    </recommendedName>
</protein>
<evidence type="ECO:0000256" key="4">
    <source>
        <dbReference type="ARBA" id="ARBA00022833"/>
    </source>
</evidence>
<evidence type="ECO:0000256" key="1">
    <source>
        <dbReference type="ARBA" id="ARBA00022670"/>
    </source>
</evidence>
<dbReference type="Proteomes" id="UP001138709">
    <property type="component" value="Unassembled WGS sequence"/>
</dbReference>
<name>A0A9X9XJY4_9PROT</name>
<evidence type="ECO:0000313" key="7">
    <source>
        <dbReference type="EMBL" id="MBR0684020.1"/>
    </source>
</evidence>
<evidence type="ECO:0000259" key="6">
    <source>
        <dbReference type="Pfam" id="PF14464"/>
    </source>
</evidence>
<comment type="caution">
    <text evidence="7">The sequence shown here is derived from an EMBL/GenBank/DDBJ whole genome shotgun (WGS) entry which is preliminary data.</text>
</comment>
<sequence>MRTRVLVHHAVSESLDLAAGTCSAMPEAGGILLGAYRGADMEVTGRTDPGPGDERQLFSFTRADPLHDAANREAWHASGGTVSYVGEWHTHPWSGVEPSSTDAATWRSETKRCGRPMVFALVAPGEWGLFVVRPRWPRPSISRLVVLEAGDVGVVHG</sequence>
<evidence type="ECO:0000313" key="8">
    <source>
        <dbReference type="Proteomes" id="UP001138709"/>
    </source>
</evidence>
<dbReference type="Pfam" id="PF14464">
    <property type="entry name" value="Prok-JAB"/>
    <property type="match status" value="1"/>
</dbReference>
<keyword evidence="8" id="KW-1185">Reference proteome</keyword>
<reference evidence="7" key="1">
    <citation type="submission" date="2020-01" db="EMBL/GenBank/DDBJ databases">
        <authorList>
            <person name="Rat A."/>
        </authorList>
    </citation>
    <scope>NUCLEOTIDE SEQUENCE</scope>
    <source>
        <strain evidence="7">LMG 31228</strain>
    </source>
</reference>
<keyword evidence="4" id="KW-0862">Zinc</keyword>
<gene>
    <name evidence="7" type="ORF">GXW74_26370</name>
</gene>
<keyword evidence="5" id="KW-0482">Metalloprotease</keyword>
<proteinExistence type="predicted"/>
<keyword evidence="3" id="KW-0378">Hydrolase</keyword>
<dbReference type="AlphaFoldDB" id="A0A9X9XJY4"/>
<feature type="domain" description="JAB" evidence="6">
    <location>
        <begin position="21"/>
        <end position="121"/>
    </location>
</feature>
<dbReference type="Gene3D" id="3.40.140.10">
    <property type="entry name" value="Cytidine Deaminase, domain 2"/>
    <property type="match status" value="1"/>
</dbReference>
<dbReference type="EMBL" id="JAAEDL010000051">
    <property type="protein sequence ID" value="MBR0684020.1"/>
    <property type="molecule type" value="Genomic_DNA"/>
</dbReference>
<evidence type="ECO:0000256" key="3">
    <source>
        <dbReference type="ARBA" id="ARBA00022801"/>
    </source>
</evidence>
<keyword evidence="1" id="KW-0645">Protease</keyword>
<evidence type="ECO:0000256" key="2">
    <source>
        <dbReference type="ARBA" id="ARBA00022723"/>
    </source>
</evidence>
<accession>A0A9X9XJY4</accession>
<evidence type="ECO:0000256" key="5">
    <source>
        <dbReference type="ARBA" id="ARBA00023049"/>
    </source>
</evidence>
<dbReference type="SUPFAM" id="SSF102712">
    <property type="entry name" value="JAB1/MPN domain"/>
    <property type="match status" value="1"/>
</dbReference>
<dbReference type="GO" id="GO:0046872">
    <property type="term" value="F:metal ion binding"/>
    <property type="evidence" value="ECO:0007669"/>
    <property type="project" value="UniProtKB-KW"/>
</dbReference>
<reference evidence="7" key="2">
    <citation type="journal article" date="2021" name="Syst. Appl. Microbiol.">
        <title>Roseomonas hellenica sp. nov., isolated from roots of wild-growing Alkanna tinctoria.</title>
        <authorList>
            <person name="Rat A."/>
            <person name="Naranjo H.D."/>
            <person name="Lebbe L."/>
            <person name="Cnockaert M."/>
            <person name="Krigas N."/>
            <person name="Grigoriadou K."/>
            <person name="Maloupa E."/>
            <person name="Willems A."/>
        </authorList>
    </citation>
    <scope>NUCLEOTIDE SEQUENCE</scope>
    <source>
        <strain evidence="7">LMG 31228</strain>
    </source>
</reference>
<organism evidence="7 8">
    <name type="scientific">Neoroseomonas eburnea</name>
    <dbReference type="NCBI Taxonomy" id="1346889"/>
    <lineage>
        <taxon>Bacteria</taxon>
        <taxon>Pseudomonadati</taxon>
        <taxon>Pseudomonadota</taxon>
        <taxon>Alphaproteobacteria</taxon>
        <taxon>Acetobacterales</taxon>
        <taxon>Acetobacteraceae</taxon>
        <taxon>Neoroseomonas</taxon>
    </lineage>
</organism>